<sequence length="201" mass="24741">MNTNQLKTKVIFDFTKKNKQLLDEWSRKAVQAFLEQSRKISQKKCVQEIYLWLMMDTMTHWSNQKYSRIYLRVQKRNENQISKKQREIYVQIENFIFYCQVIRDEKFTKSVFKTLREQVIEEFCYQQLNTQSKNEEDQLKLRLPRQVFTKWRKLAHNETILAILHQEYEQLIAQLENVLEKKLIELQVEEEHHKKRINIKI</sequence>
<keyword evidence="1" id="KW-0175">Coiled coil</keyword>
<evidence type="ECO:0000313" key="2">
    <source>
        <dbReference type="EMBL" id="CAK89019.1"/>
    </source>
</evidence>
<evidence type="ECO:0000256" key="1">
    <source>
        <dbReference type="SAM" id="Coils"/>
    </source>
</evidence>
<organism evidence="2 3">
    <name type="scientific">Paramecium tetraurelia</name>
    <dbReference type="NCBI Taxonomy" id="5888"/>
    <lineage>
        <taxon>Eukaryota</taxon>
        <taxon>Sar</taxon>
        <taxon>Alveolata</taxon>
        <taxon>Ciliophora</taxon>
        <taxon>Intramacronucleata</taxon>
        <taxon>Oligohymenophorea</taxon>
        <taxon>Peniculida</taxon>
        <taxon>Parameciidae</taxon>
        <taxon>Paramecium</taxon>
    </lineage>
</organism>
<dbReference type="Proteomes" id="UP000000600">
    <property type="component" value="Unassembled WGS sequence"/>
</dbReference>
<reference evidence="2 3" key="1">
    <citation type="journal article" date="2006" name="Nature">
        <title>Global trends of whole-genome duplications revealed by the ciliate Paramecium tetraurelia.</title>
        <authorList>
            <consortium name="Genoscope"/>
            <person name="Aury J.-M."/>
            <person name="Jaillon O."/>
            <person name="Duret L."/>
            <person name="Noel B."/>
            <person name="Jubin C."/>
            <person name="Porcel B.M."/>
            <person name="Segurens B."/>
            <person name="Daubin V."/>
            <person name="Anthouard V."/>
            <person name="Aiach N."/>
            <person name="Arnaiz O."/>
            <person name="Billaut A."/>
            <person name="Beisson J."/>
            <person name="Blanc I."/>
            <person name="Bouhouche K."/>
            <person name="Camara F."/>
            <person name="Duharcourt S."/>
            <person name="Guigo R."/>
            <person name="Gogendeau D."/>
            <person name="Katinka M."/>
            <person name="Keller A.-M."/>
            <person name="Kissmehl R."/>
            <person name="Klotz C."/>
            <person name="Koll F."/>
            <person name="Le Moue A."/>
            <person name="Lepere C."/>
            <person name="Malinsky S."/>
            <person name="Nowacki M."/>
            <person name="Nowak J.K."/>
            <person name="Plattner H."/>
            <person name="Poulain J."/>
            <person name="Ruiz F."/>
            <person name="Serrano V."/>
            <person name="Zagulski M."/>
            <person name="Dessen P."/>
            <person name="Betermier M."/>
            <person name="Weissenbach J."/>
            <person name="Scarpelli C."/>
            <person name="Schachter V."/>
            <person name="Sperling L."/>
            <person name="Meyer E."/>
            <person name="Cohen J."/>
            <person name="Wincker P."/>
        </authorList>
    </citation>
    <scope>NUCLEOTIDE SEQUENCE [LARGE SCALE GENOMIC DNA]</scope>
    <source>
        <strain evidence="2 3">Stock d4-2</strain>
    </source>
</reference>
<keyword evidence="3" id="KW-1185">Reference proteome</keyword>
<name>A0E152_PARTE</name>
<dbReference type="RefSeq" id="XP_001456416.1">
    <property type="nucleotide sequence ID" value="XM_001456379.1"/>
</dbReference>
<dbReference type="AlphaFoldDB" id="A0E152"/>
<dbReference type="InParanoid" id="A0E152"/>
<gene>
    <name evidence="2" type="ORF">GSPATT00022188001</name>
</gene>
<dbReference type="GeneID" id="5042201"/>
<protein>
    <submittedName>
        <fullName evidence="2">Uncharacterized protein</fullName>
    </submittedName>
</protein>
<dbReference type="KEGG" id="ptm:GSPATT00022188001"/>
<evidence type="ECO:0000313" key="3">
    <source>
        <dbReference type="Proteomes" id="UP000000600"/>
    </source>
</evidence>
<feature type="coiled-coil region" evidence="1">
    <location>
        <begin position="161"/>
        <end position="192"/>
    </location>
</feature>
<proteinExistence type="predicted"/>
<dbReference type="EMBL" id="CT868652">
    <property type="protein sequence ID" value="CAK89019.1"/>
    <property type="molecule type" value="Genomic_DNA"/>
</dbReference>
<accession>A0E152</accession>
<dbReference type="HOGENOM" id="CLU_1285480_0_0_1"/>